<dbReference type="Proteomes" id="UP001225646">
    <property type="component" value="Unassembled WGS sequence"/>
</dbReference>
<accession>A0ABT9VKY5</accession>
<keyword evidence="1" id="KW-1133">Transmembrane helix</keyword>
<feature type="transmembrane region" description="Helical" evidence="1">
    <location>
        <begin position="6"/>
        <end position="26"/>
    </location>
</feature>
<evidence type="ECO:0000313" key="4">
    <source>
        <dbReference type="Proteomes" id="UP001225646"/>
    </source>
</evidence>
<sequence length="170" mass="19839">MSRKTIVTLIISTILIVCLITIGWIYRSAMDDKMMGHTWAEEVAKENGIKNIKNISTYYSDHAYYIVAGSNDKSEHVYAFIPKDRPEDILTIKEKDGLSKDDVLKLVFSFDEEKKPQEIISISLGYDDSKTPKWDIPVWEVRYIDQKNRYTYFIVSFTDPQVYKSYSIQQ</sequence>
<proteinExistence type="predicted"/>
<feature type="domain" description="Cell wall elongation regulator TseB-like" evidence="2">
    <location>
        <begin position="41"/>
        <end position="82"/>
    </location>
</feature>
<protein>
    <submittedName>
        <fullName evidence="3">Uncharacterized protein YpmB</fullName>
    </submittedName>
</protein>
<reference evidence="3 4" key="1">
    <citation type="submission" date="2023-07" db="EMBL/GenBank/DDBJ databases">
        <title>Genomic Encyclopedia of Type Strains, Phase IV (KMG-IV): sequencing the most valuable type-strain genomes for metagenomic binning, comparative biology and taxonomic classification.</title>
        <authorList>
            <person name="Goeker M."/>
        </authorList>
    </citation>
    <scope>NUCLEOTIDE SEQUENCE [LARGE SCALE GENOMIC DNA]</scope>
    <source>
        <strain evidence="3 4">DSM 19092</strain>
    </source>
</reference>
<keyword evidence="1" id="KW-0472">Membrane</keyword>
<dbReference type="SUPFAM" id="SSF54403">
    <property type="entry name" value="Cystatin/monellin"/>
    <property type="match status" value="2"/>
</dbReference>
<comment type="caution">
    <text evidence="3">The sequence shown here is derived from an EMBL/GenBank/DDBJ whole genome shotgun (WGS) entry which is preliminary data.</text>
</comment>
<dbReference type="InterPro" id="IPR046350">
    <property type="entry name" value="Cystatin_sf"/>
</dbReference>
<dbReference type="RefSeq" id="WP_419151266.1">
    <property type="nucleotide sequence ID" value="NZ_JAUSTR010000001.1"/>
</dbReference>
<dbReference type="Pfam" id="PF17881">
    <property type="entry name" value="TseB"/>
    <property type="match status" value="1"/>
</dbReference>
<evidence type="ECO:0000256" key="1">
    <source>
        <dbReference type="SAM" id="Phobius"/>
    </source>
</evidence>
<dbReference type="EMBL" id="JAUSTR010000001">
    <property type="protein sequence ID" value="MDQ0161569.1"/>
    <property type="molecule type" value="Genomic_DNA"/>
</dbReference>
<gene>
    <name evidence="3" type="ORF">J2S06_000639</name>
</gene>
<evidence type="ECO:0000259" key="2">
    <source>
        <dbReference type="Pfam" id="PF17881"/>
    </source>
</evidence>
<keyword evidence="1" id="KW-0812">Transmembrane</keyword>
<organism evidence="3 4">
    <name type="scientific">Aeribacillus alveayuensis</name>
    <dbReference type="NCBI Taxonomy" id="279215"/>
    <lineage>
        <taxon>Bacteria</taxon>
        <taxon>Bacillati</taxon>
        <taxon>Bacillota</taxon>
        <taxon>Bacilli</taxon>
        <taxon>Bacillales</taxon>
        <taxon>Bacillaceae</taxon>
        <taxon>Aeribacillus</taxon>
    </lineage>
</organism>
<evidence type="ECO:0000313" key="3">
    <source>
        <dbReference type="EMBL" id="MDQ0161569.1"/>
    </source>
</evidence>
<dbReference type="InterPro" id="IPR041401">
    <property type="entry name" value="TseB-like_dom"/>
</dbReference>
<dbReference type="Gene3D" id="3.10.450.40">
    <property type="match status" value="2"/>
</dbReference>
<keyword evidence="4" id="KW-1185">Reference proteome</keyword>
<name>A0ABT9VKY5_9BACI</name>